<feature type="region of interest" description="Disordered" evidence="4">
    <location>
        <begin position="2026"/>
        <end position="2046"/>
    </location>
</feature>
<feature type="region of interest" description="Disordered" evidence="4">
    <location>
        <begin position="2052"/>
        <end position="2071"/>
    </location>
</feature>
<feature type="region of interest" description="Disordered" evidence="4">
    <location>
        <begin position="79"/>
        <end position="104"/>
    </location>
</feature>
<dbReference type="InterPro" id="IPR034085">
    <property type="entry name" value="TOG"/>
</dbReference>
<feature type="region of interest" description="Disordered" evidence="4">
    <location>
        <begin position="351"/>
        <end position="380"/>
    </location>
</feature>
<evidence type="ECO:0000256" key="4">
    <source>
        <dbReference type="SAM" id="MobiDB-lite"/>
    </source>
</evidence>
<feature type="compositionally biased region" description="Basic and acidic residues" evidence="4">
    <location>
        <begin position="2033"/>
        <end position="2046"/>
    </location>
</feature>
<feature type="region of interest" description="Disordered" evidence="4">
    <location>
        <begin position="967"/>
        <end position="991"/>
    </location>
</feature>
<evidence type="ECO:0000256" key="3">
    <source>
        <dbReference type="ARBA" id="ARBA00023212"/>
    </source>
</evidence>
<feature type="region of interest" description="Disordered" evidence="4">
    <location>
        <begin position="1308"/>
        <end position="1340"/>
    </location>
</feature>
<evidence type="ECO:0000259" key="5">
    <source>
        <dbReference type="SMART" id="SM01349"/>
    </source>
</evidence>
<dbReference type="GO" id="GO:0030951">
    <property type="term" value="P:establishment or maintenance of microtubule cytoskeleton polarity"/>
    <property type="evidence" value="ECO:0007669"/>
    <property type="project" value="InterPro"/>
</dbReference>
<organism evidence="6 7">
    <name type="scientific">Albugo candida</name>
    <dbReference type="NCBI Taxonomy" id="65357"/>
    <lineage>
        <taxon>Eukaryota</taxon>
        <taxon>Sar</taxon>
        <taxon>Stramenopiles</taxon>
        <taxon>Oomycota</taxon>
        <taxon>Peronosporomycetes</taxon>
        <taxon>Albuginales</taxon>
        <taxon>Albuginaceae</taxon>
        <taxon>Albugo</taxon>
    </lineage>
</organism>
<comment type="subcellular location">
    <subcellularLocation>
        <location evidence="1">Cytoplasm</location>
        <location evidence="1">Cytoskeleton</location>
    </subcellularLocation>
</comment>
<feature type="region of interest" description="Disordered" evidence="4">
    <location>
        <begin position="1250"/>
        <end position="1274"/>
    </location>
</feature>
<dbReference type="Pfam" id="PF21041">
    <property type="entry name" value="XMAP215_CLASP_TOG"/>
    <property type="match status" value="2"/>
</dbReference>
<comment type="caution">
    <text evidence="6">The sequence shown here is derived from an EMBL/GenBank/DDBJ whole genome shotgun (WGS) entry which is preliminary data.</text>
</comment>
<dbReference type="Gene3D" id="1.25.10.10">
    <property type="entry name" value="Leucine-rich Repeat Variant"/>
    <property type="match status" value="5"/>
</dbReference>
<dbReference type="GO" id="GO:0005856">
    <property type="term" value="C:cytoskeleton"/>
    <property type="evidence" value="ECO:0007669"/>
    <property type="project" value="UniProtKB-SubCell"/>
</dbReference>
<gene>
    <name evidence="6" type="ORF">BN9_019000</name>
</gene>
<dbReference type="GO" id="GO:0046785">
    <property type="term" value="P:microtubule polymerization"/>
    <property type="evidence" value="ECO:0007669"/>
    <property type="project" value="InterPro"/>
</dbReference>
<evidence type="ECO:0000256" key="2">
    <source>
        <dbReference type="ARBA" id="ARBA00022490"/>
    </source>
</evidence>
<feature type="compositionally biased region" description="Polar residues" evidence="4">
    <location>
        <begin position="691"/>
        <end position="716"/>
    </location>
</feature>
<dbReference type="InParanoid" id="A0A024G375"/>
<sequence length="2100" mass="231437">MGEDIEMLQSISKSISSTVQYVSEEESMQIDAVSSTQITASPHSKITGKVQNSPFIPTNRAQTGINSKEDVAMEIADKEKKGSNMRQNRNTTSTVSEKSEPARALESDINMSQTAPPAPSNLTGPLADKIDEGTISQIVAKVSDKNWKVRKEAYEKMDLIWKTKPFDDSATSSLLCHLEKLCQDSNASALDAGLQAVTSYIENTNSLQNSIVPSLMKGVIDKGFSGRPTTITLCESLIPKLIENGATEETVQALIEGTKHKKPKVPPACVSSLLQALQLFGPRIISIPALKSALPSLCESTVNNVRPLALKLLVEIHRWTGPVVIQDIVSNLRHAQQTEYEALTKDVVPGSAQPTKHVKGMAPKGEIGKSSNTSRRNTIKSKSVLPETSAMDPRDFVDAVNLTEKLAKTEYKAKIGSTKWKDKVAALKIVLEVIGPVPKLANGDYGDLVATLKLLSQDSNVNIVATSFEVVGALADGLRRQFTHYARGFVPILMSKLSDKKTIILQATNSALDIIQKHVIPLDQQMEDLRTWVDPMKNKAPQARVQTLRFIERSLISTEDQDGAENCVMTAYVTNLETEQQNAIFTTCGQMLCQAAEDVDPTVRKAAVEAIVKLYNVSNGSSALQQQLAAISKSNIRAYKAIEAGLAASGNASTSVADCDTNMKSVPDKEPKSTGSTTRRRSTLGGKKAPASNTSTTHLVPNAPSSGSVTESSGKASMTAEESEDILSDVIGAEWPTIQVEITSTKWTERKHAIELLEAFAATQNLSFRVLEGFVCYLSAHTKDFKDSNINVLKSTFQAIGSLASHSSRFPKSIVSMLLPPSVDKLSDRKVSDTVRRMIVAFSEATHPEYVVSCILAHITLTKSPLVHIEVVEVISTLIKDFGMAHCGPRALVEYIKGTQGLESSNAKCRSASIALLGTMYRQVGPAILPILQLDTWKPALATLAEKEFEKTGYDASAAMDSVVRSARGSCKETPDESGNVRRSSNRKKNTETSVMDVFGRQDISNLITKELLSDLKCEDDKAAWKKRLVAMESVQSICEQTGCAIEFTKSVGELIRALKPRLSDSNANLKVKAAQVVGILVTSIGPEIAKFSKLLGPTLLNGCSDNKKNLQTASLDTLQRWVKHQSITSIGCMESLLLPLSEQLLNPVGRADVLNWAAENLKSCSEQQTQRPMDLTVLIVPTVQCLLDRSPETREKAQQLLVEVLRSVGVQTVLSVGCRDIKPAKMRTLQPLILKLMESVTEARANAMNQEQEEDITMQAPSTSSNNDDSFQHENEATMSSGIKSLRGIRQHGGRLGALRAGRSLRRSVEVRVSTPKDSTEEPEKAQGGRESINEGVSLSRCSENQKAARLAKAQYSRWIFDSTSQSEMNTRKSEIESDWRPYCSRELADQLFAESLEKGMMAGISNLLTCLMQQPDEIISVLDLMFKWITLRIVDNNVQALAKVLELLVSLFTLLQKRKYVLGEAEAGILLPFVLQESGHAKPRFRLRYRELLRQISDVFPCEKYASYLLDCINTTKNMKSRCECIDMVEYVLSNDREVSSVGKKIIREIAKLVTAHERDVRECAINAMVAAFYRTDGNLERFFRLVQVSTQQGMDLIRAKIKHLPPNEPPSQPHLSQCGGKDATRGKTIEMESSFTVGSTSLAHDDDVMMDPYDCNTASQSDCLPETVSIDARVHEDAEDTQADNDGVEALLMRPMRKLITKDVKLTEDEVELQNGIDAIKGLYAIASCPSDTYEVEFLTAFVNEIVQKLCECIRVSFQERKSDQIVSHLEAFPPFDIQMRVLSLSVTTLRAVLKNRVVADHLQRYTIERMLLVGCSTLQHPCLQDACPNVIQHPDKQLDTPDKKRHYMIIRALYILILDVLGRVKAGEVFPSIINLLQRIIRNDVGDFSAYNSYNHLMKKDSLDQLIGRILVHVSKQQAAALVPFEGVNLFGVLMQMHSFFATLPQSHMFAAHGADEKMQEALLIIASSISKVNPSFFQKCVQDLPSTSPVLTLLSRNGVLTSKETSAVTNGSDTTVINSLQSMGDDNSPERAQDENDTLHENVSRRLFHGTSLPSPKSNTSDYASIHDGTFEESSHSTLLKTQRIRERLDRVRKF</sequence>
<feature type="compositionally biased region" description="Low complexity" evidence="4">
    <location>
        <begin position="673"/>
        <end position="688"/>
    </location>
</feature>
<feature type="compositionally biased region" description="Polar residues" evidence="4">
    <location>
        <begin position="84"/>
        <end position="96"/>
    </location>
</feature>
<dbReference type="InterPro" id="IPR045110">
    <property type="entry name" value="XMAP215"/>
</dbReference>
<feature type="domain" description="TOG" evidence="5">
    <location>
        <begin position="1383"/>
        <end position="1613"/>
    </location>
</feature>
<evidence type="ECO:0000256" key="1">
    <source>
        <dbReference type="ARBA" id="ARBA00004245"/>
    </source>
</evidence>
<feature type="region of interest" description="Disordered" evidence="4">
    <location>
        <begin position="652"/>
        <end position="723"/>
    </location>
</feature>
<feature type="compositionally biased region" description="Polar residues" evidence="4">
    <location>
        <begin position="1260"/>
        <end position="1270"/>
    </location>
</feature>
<reference evidence="6 7" key="1">
    <citation type="submission" date="2012-05" db="EMBL/GenBank/DDBJ databases">
        <title>Recombination and specialization in a pathogen metapopulation.</title>
        <authorList>
            <person name="Gardiner A."/>
            <person name="Kemen E."/>
            <person name="Schultz-Larsen T."/>
            <person name="MacLean D."/>
            <person name="Van Oosterhout C."/>
            <person name="Jones J.D.G."/>
        </authorList>
    </citation>
    <scope>NUCLEOTIDE SEQUENCE [LARGE SCALE GENOMIC DNA]</scope>
    <source>
        <strain evidence="6 7">Ac Nc2</strain>
    </source>
</reference>
<keyword evidence="7" id="KW-1185">Reference proteome</keyword>
<feature type="compositionally biased region" description="Basic and acidic residues" evidence="4">
    <location>
        <begin position="1319"/>
        <end position="1329"/>
    </location>
</feature>
<dbReference type="InterPro" id="IPR024395">
    <property type="entry name" value="CLASP_N_dom"/>
</dbReference>
<dbReference type="SUPFAM" id="SSF48371">
    <property type="entry name" value="ARM repeat"/>
    <property type="match status" value="2"/>
</dbReference>
<dbReference type="OrthoDB" id="205662at2759"/>
<proteinExistence type="predicted"/>
<accession>A0A024G375</accession>
<dbReference type="STRING" id="65357.A0A024G375"/>
<keyword evidence="2" id="KW-0963">Cytoplasm</keyword>
<dbReference type="PANTHER" id="PTHR12609">
    <property type="entry name" value="MICROTUBULE ASSOCIATED PROTEIN XMAP215"/>
    <property type="match status" value="1"/>
</dbReference>
<dbReference type="InterPro" id="IPR011989">
    <property type="entry name" value="ARM-like"/>
</dbReference>
<name>A0A024G375_9STRA</name>
<evidence type="ECO:0000313" key="6">
    <source>
        <dbReference type="EMBL" id="CCI41116.1"/>
    </source>
</evidence>
<feature type="compositionally biased region" description="Polar residues" evidence="4">
    <location>
        <begin position="2057"/>
        <end position="2068"/>
    </location>
</feature>
<evidence type="ECO:0000313" key="7">
    <source>
        <dbReference type="Proteomes" id="UP000053237"/>
    </source>
</evidence>
<feature type="domain" description="TOG" evidence="5">
    <location>
        <begin position="717"/>
        <end position="958"/>
    </location>
</feature>
<dbReference type="EMBL" id="CAIX01000015">
    <property type="protein sequence ID" value="CCI41116.1"/>
    <property type="molecule type" value="Genomic_DNA"/>
</dbReference>
<dbReference type="SMART" id="SM01349">
    <property type="entry name" value="TOG"/>
    <property type="match status" value="5"/>
</dbReference>
<dbReference type="Pfam" id="PF12348">
    <property type="entry name" value="CLASP_N"/>
    <property type="match status" value="1"/>
</dbReference>
<feature type="domain" description="TOG" evidence="5">
    <location>
        <begin position="392"/>
        <end position="648"/>
    </location>
</feature>
<feature type="domain" description="TOG" evidence="5">
    <location>
        <begin position="997"/>
        <end position="1244"/>
    </location>
</feature>
<keyword evidence="3" id="KW-0206">Cytoskeleton</keyword>
<feature type="domain" description="TOG" evidence="5">
    <location>
        <begin position="125"/>
        <end position="354"/>
    </location>
</feature>
<dbReference type="GO" id="GO:0051010">
    <property type="term" value="F:microtubule plus-end binding"/>
    <property type="evidence" value="ECO:0007669"/>
    <property type="project" value="InterPro"/>
</dbReference>
<dbReference type="InterPro" id="IPR016024">
    <property type="entry name" value="ARM-type_fold"/>
</dbReference>
<dbReference type="GO" id="GO:0061863">
    <property type="term" value="F:microtubule plus end polymerase"/>
    <property type="evidence" value="ECO:0007669"/>
    <property type="project" value="InterPro"/>
</dbReference>
<dbReference type="Proteomes" id="UP000053237">
    <property type="component" value="Unassembled WGS sequence"/>
</dbReference>
<dbReference type="InterPro" id="IPR048491">
    <property type="entry name" value="XMAP215_CLASP_TOG"/>
</dbReference>
<protein>
    <recommendedName>
        <fullName evidence="5">TOG domain-containing protein</fullName>
    </recommendedName>
</protein>
<dbReference type="GO" id="GO:0007051">
    <property type="term" value="P:spindle organization"/>
    <property type="evidence" value="ECO:0007669"/>
    <property type="project" value="InterPro"/>
</dbReference>